<keyword evidence="5 8" id="KW-0457">Lysine biosynthesis</keyword>
<gene>
    <name evidence="8 10" type="primary">dapF</name>
    <name evidence="10" type="ORF">PCORN_12157</name>
</gene>
<keyword evidence="4 8" id="KW-0028">Amino-acid biosynthesis</keyword>
<evidence type="ECO:0000256" key="2">
    <source>
        <dbReference type="ARBA" id="ARBA00010219"/>
    </source>
</evidence>
<dbReference type="Pfam" id="PF01678">
    <property type="entry name" value="DAP_epimerase"/>
    <property type="match status" value="2"/>
</dbReference>
<dbReference type="UniPathway" id="UPA00034">
    <property type="reaction ID" value="UER00025"/>
</dbReference>
<feature type="active site" evidence="9">
    <location>
        <position position="82"/>
    </location>
</feature>
<comment type="caution">
    <text evidence="10">The sequence shown here is derived from an EMBL/GenBank/DDBJ whole genome shotgun (WGS) entry which is preliminary data.</text>
</comment>
<evidence type="ECO:0000256" key="5">
    <source>
        <dbReference type="ARBA" id="ARBA00023154"/>
    </source>
</evidence>
<reference evidence="10 11" key="1">
    <citation type="journal article" date="2014" name="Int. J. Syst. Evol. Microbiol.">
        <title>Listeria floridensis sp. nov., Listeria aquatica sp. nov., Listeria cornellensis sp. nov., Listeria riparia sp. nov. and Listeria grandensis sp. nov., from agricultural and natural environments.</title>
        <authorList>
            <person name="den Bakker H.C."/>
            <person name="Warchocki S."/>
            <person name="Wright E.M."/>
            <person name="Allred A.F."/>
            <person name="Ahlstrom C."/>
            <person name="Manuel C.S."/>
            <person name="Stasiewicz M.J."/>
            <person name="Burrell A."/>
            <person name="Roof S."/>
            <person name="Strawn L."/>
            <person name="Fortes E.D."/>
            <person name="Nightingale K.K."/>
            <person name="Kephart D."/>
            <person name="Wiedmann M."/>
        </authorList>
    </citation>
    <scope>NUCLEOTIDE SEQUENCE [LARGE SCALE GENOMIC DNA]</scope>
    <source>
        <strain evidence="11">FSL F6-969</strain>
    </source>
</reference>
<feature type="binding site" evidence="8">
    <location>
        <position position="14"/>
    </location>
    <ligand>
        <name>substrate</name>
    </ligand>
</feature>
<comment type="function">
    <text evidence="8">Catalyzes the stereoinversion of LL-2,6-diaminopimelate (L,L-DAP) to meso-diaminopimelate (meso-DAP), a precursor of L-lysine and an essential component of the bacterial peptidoglycan.</text>
</comment>
<feature type="active site" description="Proton donor" evidence="8">
    <location>
        <position position="82"/>
    </location>
</feature>
<dbReference type="InterPro" id="IPR018510">
    <property type="entry name" value="DAP_epimerase_AS"/>
</dbReference>
<dbReference type="Proteomes" id="UP000019254">
    <property type="component" value="Unassembled WGS sequence"/>
</dbReference>
<feature type="site" description="Could be important to modulate the pK values of the two catalytic cysteine residues" evidence="8">
    <location>
        <position position="224"/>
    </location>
</feature>
<name>W7BUW2_9LIST</name>
<keyword evidence="8" id="KW-0963">Cytoplasm</keyword>
<dbReference type="PANTHER" id="PTHR31689:SF0">
    <property type="entry name" value="DIAMINOPIMELATE EPIMERASE"/>
    <property type="match status" value="1"/>
</dbReference>
<dbReference type="OrthoDB" id="9805408at2"/>
<dbReference type="NCBIfam" id="TIGR00652">
    <property type="entry name" value="DapF"/>
    <property type="match status" value="1"/>
</dbReference>
<dbReference type="SUPFAM" id="SSF54506">
    <property type="entry name" value="Diaminopimelate epimerase-like"/>
    <property type="match status" value="2"/>
</dbReference>
<feature type="binding site" evidence="8">
    <location>
        <position position="206"/>
    </location>
    <ligand>
        <name>substrate</name>
    </ligand>
</feature>
<evidence type="ECO:0000256" key="6">
    <source>
        <dbReference type="ARBA" id="ARBA00023235"/>
    </source>
</evidence>
<feature type="site" description="Could be important to modulate the pK values of the two catalytic cysteine residues" evidence="8">
    <location>
        <position position="172"/>
    </location>
</feature>
<comment type="subunit">
    <text evidence="8">Homodimer.</text>
</comment>
<evidence type="ECO:0000256" key="8">
    <source>
        <dbReference type="HAMAP-Rule" id="MF_00197"/>
    </source>
</evidence>
<dbReference type="PANTHER" id="PTHR31689">
    <property type="entry name" value="DIAMINOPIMELATE EPIMERASE, CHLOROPLASTIC"/>
    <property type="match status" value="1"/>
</dbReference>
<dbReference type="STRING" id="1265820.PCORN_12157"/>
<feature type="binding site" evidence="8">
    <location>
        <begin position="234"/>
        <end position="235"/>
    </location>
    <ligand>
        <name>substrate</name>
    </ligand>
</feature>
<comment type="caution">
    <text evidence="8">Lacks conserved residue(s) required for the propagation of feature annotation.</text>
</comment>
<protein>
    <recommendedName>
        <fullName evidence="3 8">Diaminopimelate epimerase</fullName>
        <shortName evidence="8">DAP epimerase</shortName>
        <ecNumber evidence="3 8">5.1.1.7</ecNumber>
    </recommendedName>
    <alternativeName>
        <fullName evidence="8">PLP-independent amino acid racemase</fullName>
    </alternativeName>
</protein>
<dbReference type="PATRIC" id="fig|1265820.5.peg.2398"/>
<dbReference type="EMBL" id="AODE01000022">
    <property type="protein sequence ID" value="EUJ28450.1"/>
    <property type="molecule type" value="Genomic_DNA"/>
</dbReference>
<comment type="similarity">
    <text evidence="2 8">Belongs to the diaminopimelate epimerase family.</text>
</comment>
<evidence type="ECO:0000313" key="10">
    <source>
        <dbReference type="EMBL" id="EUJ28450.1"/>
    </source>
</evidence>
<comment type="catalytic activity">
    <reaction evidence="7 8">
        <text>(2S,6S)-2,6-diaminopimelate = meso-2,6-diaminopimelate</text>
        <dbReference type="Rhea" id="RHEA:15393"/>
        <dbReference type="ChEBI" id="CHEBI:57609"/>
        <dbReference type="ChEBI" id="CHEBI:57791"/>
        <dbReference type="EC" id="5.1.1.7"/>
    </reaction>
</comment>
<organism evidence="10 11">
    <name type="scientific">Listeria cornellensis FSL F6-0969</name>
    <dbReference type="NCBI Taxonomy" id="1265820"/>
    <lineage>
        <taxon>Bacteria</taxon>
        <taxon>Bacillati</taxon>
        <taxon>Bacillota</taxon>
        <taxon>Bacilli</taxon>
        <taxon>Bacillales</taxon>
        <taxon>Listeriaceae</taxon>
        <taxon>Listeria</taxon>
    </lineage>
</organism>
<dbReference type="PROSITE" id="PS01326">
    <property type="entry name" value="DAP_EPIMERASE"/>
    <property type="match status" value="1"/>
</dbReference>
<dbReference type="Gene3D" id="3.10.310.10">
    <property type="entry name" value="Diaminopimelate Epimerase, Chain A, domain 1"/>
    <property type="match status" value="2"/>
</dbReference>
<sequence>MAHINFIKVHGSQNDFFLIDETKNNLSHWQDADRAKLAVRICDRDEMLGGADGILFVSESSDNASIGRMRVFNADGSEASMCGNGLRTVARYLLEQHDLQQATVETMKATLHVSKAEEIGTGIPTYQVEISPVLFAPETLPLNWDEAQMIDEKVPAFDDDLRFSAVAVPNPHLITFVDQATLDSDKQTKLSTYLNGDNPYFTDGVNVSFVKELAEDTIYVRTFERGVGFTNACGTAMSASSLMKKLLHNDKLETPVHVYNNGGRVKVTASKDADGALHLQLIGNATFVYHGTLAVTDTTINLIEKSDTDEQAQYQAMVEEVKTFLQKKQVKLGVNL</sequence>
<dbReference type="InterPro" id="IPR001653">
    <property type="entry name" value="DAP_epimerase_DapF"/>
</dbReference>
<evidence type="ECO:0000256" key="7">
    <source>
        <dbReference type="ARBA" id="ARBA00051712"/>
    </source>
</evidence>
<keyword evidence="6 8" id="KW-0413">Isomerase</keyword>
<feature type="active site" description="Proton acceptor" evidence="8">
    <location>
        <position position="233"/>
    </location>
</feature>
<evidence type="ECO:0000256" key="4">
    <source>
        <dbReference type="ARBA" id="ARBA00022605"/>
    </source>
</evidence>
<dbReference type="GO" id="GO:0008837">
    <property type="term" value="F:diaminopimelate epimerase activity"/>
    <property type="evidence" value="ECO:0007669"/>
    <property type="project" value="UniProtKB-UniRule"/>
</dbReference>
<dbReference type="GO" id="GO:0009089">
    <property type="term" value="P:lysine biosynthetic process via diaminopimelate"/>
    <property type="evidence" value="ECO:0007669"/>
    <property type="project" value="UniProtKB-UniRule"/>
</dbReference>
<dbReference type="EC" id="5.1.1.7" evidence="3 8"/>
<keyword evidence="11" id="KW-1185">Reference proteome</keyword>
<dbReference type="HAMAP" id="MF_00197">
    <property type="entry name" value="DAP_epimerase"/>
    <property type="match status" value="1"/>
</dbReference>
<evidence type="ECO:0000256" key="9">
    <source>
        <dbReference type="PROSITE-ProRule" id="PRU10125"/>
    </source>
</evidence>
<comment type="pathway">
    <text evidence="1 8">Amino-acid biosynthesis; L-lysine biosynthesis via DAP pathway; DL-2,6-diaminopimelate from LL-2,6-diaminopimelate: step 1/1.</text>
</comment>
<feature type="binding site" evidence="8">
    <location>
        <begin position="83"/>
        <end position="84"/>
    </location>
    <ligand>
        <name>substrate</name>
    </ligand>
</feature>
<dbReference type="RefSeq" id="WP_036080163.1">
    <property type="nucleotide sequence ID" value="NZ_AODE01000022.1"/>
</dbReference>
<evidence type="ECO:0000256" key="1">
    <source>
        <dbReference type="ARBA" id="ARBA00005196"/>
    </source>
</evidence>
<evidence type="ECO:0000313" key="11">
    <source>
        <dbReference type="Proteomes" id="UP000019254"/>
    </source>
</evidence>
<feature type="binding site" evidence="8">
    <location>
        <begin position="224"/>
        <end position="225"/>
    </location>
    <ligand>
        <name>substrate</name>
    </ligand>
</feature>
<accession>W7BUW2</accession>
<feature type="binding site" evidence="8">
    <location>
        <position position="170"/>
    </location>
    <ligand>
        <name>substrate</name>
    </ligand>
</feature>
<dbReference type="GO" id="GO:0005829">
    <property type="term" value="C:cytosol"/>
    <property type="evidence" value="ECO:0007669"/>
    <property type="project" value="TreeGrafter"/>
</dbReference>
<dbReference type="AlphaFoldDB" id="W7BUW2"/>
<evidence type="ECO:0000256" key="3">
    <source>
        <dbReference type="ARBA" id="ARBA00013080"/>
    </source>
</evidence>
<comment type="subcellular location">
    <subcellularLocation>
        <location evidence="8">Cytoplasm</location>
    </subcellularLocation>
</comment>
<feature type="binding site" evidence="8">
    <location>
        <position position="73"/>
    </location>
    <ligand>
        <name>substrate</name>
    </ligand>
</feature>
<proteinExistence type="inferred from homology"/>